<keyword evidence="3 7" id="KW-1134">Transmembrane beta strand</keyword>
<evidence type="ECO:0000256" key="5">
    <source>
        <dbReference type="ARBA" id="ARBA00023136"/>
    </source>
</evidence>
<accession>A0A553BAP2</accession>
<dbReference type="OrthoDB" id="9768177at2"/>
<name>A0A553BAP2_9FLAO</name>
<dbReference type="SUPFAM" id="SSF49464">
    <property type="entry name" value="Carboxypeptidase regulatory domain-like"/>
    <property type="match status" value="1"/>
</dbReference>
<reference evidence="9 10" key="1">
    <citation type="submission" date="2019-07" db="EMBL/GenBank/DDBJ databases">
        <title>Novel species of Flavobacterium.</title>
        <authorList>
            <person name="Liu Q."/>
            <person name="Xin Y.-H."/>
        </authorList>
    </citation>
    <scope>NUCLEOTIDE SEQUENCE [LARGE SCALE GENOMIC DNA]</scope>
    <source>
        <strain evidence="9 10">GSR22</strain>
    </source>
</reference>
<protein>
    <submittedName>
        <fullName evidence="9">TonB-dependent receptor</fullName>
    </submittedName>
</protein>
<comment type="caution">
    <text evidence="9">The sequence shown here is derived from an EMBL/GenBank/DDBJ whole genome shotgun (WGS) entry which is preliminary data.</text>
</comment>
<dbReference type="Gene3D" id="2.170.130.10">
    <property type="entry name" value="TonB-dependent receptor, plug domain"/>
    <property type="match status" value="1"/>
</dbReference>
<dbReference type="Pfam" id="PF07715">
    <property type="entry name" value="Plug"/>
    <property type="match status" value="1"/>
</dbReference>
<dbReference type="InterPro" id="IPR012910">
    <property type="entry name" value="Plug_dom"/>
</dbReference>
<dbReference type="EMBL" id="VJZL01000049">
    <property type="protein sequence ID" value="TRX05314.1"/>
    <property type="molecule type" value="Genomic_DNA"/>
</dbReference>
<dbReference type="Proteomes" id="UP000318669">
    <property type="component" value="Unassembled WGS sequence"/>
</dbReference>
<dbReference type="InterPro" id="IPR008969">
    <property type="entry name" value="CarboxyPept-like_regulatory"/>
</dbReference>
<comment type="subcellular location">
    <subcellularLocation>
        <location evidence="1 7">Cell outer membrane</location>
        <topology evidence="1 7">Multi-pass membrane protein</topology>
    </subcellularLocation>
</comment>
<dbReference type="AlphaFoldDB" id="A0A553BAP2"/>
<dbReference type="NCBIfam" id="TIGR04057">
    <property type="entry name" value="SusC_RagA_signa"/>
    <property type="match status" value="1"/>
</dbReference>
<comment type="similarity">
    <text evidence="7">Belongs to the TonB-dependent receptor family.</text>
</comment>
<feature type="domain" description="TonB-dependent receptor plug" evidence="8">
    <location>
        <begin position="106"/>
        <end position="217"/>
    </location>
</feature>
<dbReference type="Gene3D" id="2.60.40.1120">
    <property type="entry name" value="Carboxypeptidase-like, regulatory domain"/>
    <property type="match status" value="1"/>
</dbReference>
<dbReference type="Gene3D" id="2.40.170.20">
    <property type="entry name" value="TonB-dependent receptor, beta-barrel domain"/>
    <property type="match status" value="1"/>
</dbReference>
<dbReference type="InterPro" id="IPR036942">
    <property type="entry name" value="Beta-barrel_TonB_sf"/>
</dbReference>
<dbReference type="PROSITE" id="PS52016">
    <property type="entry name" value="TONB_DEPENDENT_REC_3"/>
    <property type="match status" value="1"/>
</dbReference>
<evidence type="ECO:0000313" key="10">
    <source>
        <dbReference type="Proteomes" id="UP000318669"/>
    </source>
</evidence>
<keyword evidence="9" id="KW-0675">Receptor</keyword>
<dbReference type="GO" id="GO:0009279">
    <property type="term" value="C:cell outer membrane"/>
    <property type="evidence" value="ECO:0007669"/>
    <property type="project" value="UniProtKB-SubCell"/>
</dbReference>
<dbReference type="InterPro" id="IPR023997">
    <property type="entry name" value="TonB-dep_OMP_SusC/RagA_CS"/>
</dbReference>
<dbReference type="InterPro" id="IPR023996">
    <property type="entry name" value="TonB-dep_OMP_SusC/RagA"/>
</dbReference>
<evidence type="ECO:0000256" key="1">
    <source>
        <dbReference type="ARBA" id="ARBA00004571"/>
    </source>
</evidence>
<sequence length="975" mass="106074">MLLLVFSTVIYGQSEKIKISGKIVDENNQPLPGASILIKGTNNGAATDFEGAYAILANTGSTLVFTFIGYDQKEIVVGNQTAIDVKLSPTNNTLDEVVVVGYGTQKKSDVTGSVTSLSKERLSQLPVTNVLQSVQGAVAGVNVTQSSSAPGSGTSAQIRGASSISASTGPFIVLDGMPFSTTGGSLNDINPNDIESLEILKDASAVAIYGTRGSNGVILITTKKGKSGKPVIKFNTYAGIEEFSNRINPLGPAEYVQKYADWKTQSGSKDTNVLPNLFEQQNYANGVVTDWIDQVDQLGKIQNYNVSISGGSESVKYYISGDLLEQKGVLKGYNFQRGSLRSNINAKITPYLDGGVNLFLTNNNYDGGHTNLTLAGRMSPYGTLYDANGDYEVFPMFGELLYRSPLARLNSPRNDRNQNITANAFFDLSPDFLPGFKYKLNVGYTLVPTQFQSYLGRKTGDLLGTAMISNSETRSMTVENIFNYNKSWKDHSIAITGLYSAQQTDFFSSTTSASGFINDQLAFNNLSTASSTSASSQGYKSNLLSQMLRVNYSYASKYLFTATARRDGYSAFGSNSSKYGLFPSVALGWNISKEKFLENSDFVSNLKLRASYGLSGNQAINPNVTSSTATTVRLPFNGVSTVGVVANVLGNKDLTWESTLGTNVGLDFELLNKRISGTIDGYSTNTKDLLLLRAIPVVTGYSQVFQNLGEVSNKGLEISLKATVLNNGNFRWETSANFATNKNKIVDLYGDKKDDIGNRWFIGKPIGVVYDYKQVGVWQVGEDPSGVDPSAKPGDLKFADTDGSGTITPADRVVLGQTSPKWTGGITNTFHYKDFHLNVFIQTAQGITKSNNLLDYRDFGGRENLPSGIGYWTAANQNNSRPALSYTNTRDYNYPKDASYTRLKDVTLSYVANTKVLDKLNLGGLTIYMSGRNLVTWTKWFGWDPEADFDKSYAFDTNSYPLTRVFTIGTNITLK</sequence>
<keyword evidence="5 7" id="KW-0472">Membrane</keyword>
<dbReference type="Pfam" id="PF13715">
    <property type="entry name" value="CarbopepD_reg_2"/>
    <property type="match status" value="1"/>
</dbReference>
<organism evidence="9 10">
    <name type="scientific">Flavobacterium gawalongense</name>
    <dbReference type="NCBI Taxonomy" id="2594432"/>
    <lineage>
        <taxon>Bacteria</taxon>
        <taxon>Pseudomonadati</taxon>
        <taxon>Bacteroidota</taxon>
        <taxon>Flavobacteriia</taxon>
        <taxon>Flavobacteriales</taxon>
        <taxon>Flavobacteriaceae</taxon>
        <taxon>Flavobacterium</taxon>
    </lineage>
</organism>
<evidence type="ECO:0000256" key="7">
    <source>
        <dbReference type="PROSITE-ProRule" id="PRU01360"/>
    </source>
</evidence>
<dbReference type="SUPFAM" id="SSF56935">
    <property type="entry name" value="Porins"/>
    <property type="match status" value="1"/>
</dbReference>
<keyword evidence="6 7" id="KW-0998">Cell outer membrane</keyword>
<evidence type="ECO:0000256" key="6">
    <source>
        <dbReference type="ARBA" id="ARBA00023237"/>
    </source>
</evidence>
<evidence type="ECO:0000259" key="8">
    <source>
        <dbReference type="Pfam" id="PF07715"/>
    </source>
</evidence>
<dbReference type="InterPro" id="IPR039426">
    <property type="entry name" value="TonB-dep_rcpt-like"/>
</dbReference>
<evidence type="ECO:0000256" key="2">
    <source>
        <dbReference type="ARBA" id="ARBA00022448"/>
    </source>
</evidence>
<keyword evidence="4 7" id="KW-0812">Transmembrane</keyword>
<proteinExistence type="inferred from homology"/>
<evidence type="ECO:0000313" key="9">
    <source>
        <dbReference type="EMBL" id="TRX05314.1"/>
    </source>
</evidence>
<evidence type="ECO:0000256" key="4">
    <source>
        <dbReference type="ARBA" id="ARBA00022692"/>
    </source>
</evidence>
<dbReference type="InterPro" id="IPR037066">
    <property type="entry name" value="Plug_dom_sf"/>
</dbReference>
<gene>
    <name evidence="9" type="ORF">FNW11_16355</name>
</gene>
<evidence type="ECO:0000256" key="3">
    <source>
        <dbReference type="ARBA" id="ARBA00022452"/>
    </source>
</evidence>
<dbReference type="NCBIfam" id="TIGR04056">
    <property type="entry name" value="OMP_RagA_SusC"/>
    <property type="match status" value="1"/>
</dbReference>
<keyword evidence="2 7" id="KW-0813">Transport</keyword>